<dbReference type="Proteomes" id="UP000615593">
    <property type="component" value="Unassembled WGS sequence"/>
</dbReference>
<proteinExistence type="predicted"/>
<evidence type="ECO:0000313" key="3">
    <source>
        <dbReference type="EMBL" id="GGZ59496.1"/>
    </source>
</evidence>
<keyword evidence="4" id="KW-1185">Reference proteome</keyword>
<dbReference type="PROSITE" id="PS50894">
    <property type="entry name" value="HPT"/>
    <property type="match status" value="1"/>
</dbReference>
<comment type="caution">
    <text evidence="3">The sequence shown here is derived from an EMBL/GenBank/DDBJ whole genome shotgun (WGS) entry which is preliminary data.</text>
</comment>
<dbReference type="Gene3D" id="1.20.120.160">
    <property type="entry name" value="HPT domain"/>
    <property type="match status" value="1"/>
</dbReference>
<accession>A0ABQ3BW84</accession>
<feature type="modified residue" description="Phosphohistidine" evidence="1">
    <location>
        <position position="55"/>
    </location>
</feature>
<dbReference type="SUPFAM" id="SSF47226">
    <property type="entry name" value="Histidine-containing phosphotransfer domain, HPT domain"/>
    <property type="match status" value="1"/>
</dbReference>
<evidence type="ECO:0000259" key="2">
    <source>
        <dbReference type="PROSITE" id="PS50894"/>
    </source>
</evidence>
<dbReference type="InterPro" id="IPR036641">
    <property type="entry name" value="HPT_dom_sf"/>
</dbReference>
<dbReference type="EMBL" id="BMWY01000005">
    <property type="protein sequence ID" value="GGZ59496.1"/>
    <property type="molecule type" value="Genomic_DNA"/>
</dbReference>
<feature type="domain" description="HPt" evidence="2">
    <location>
        <begin position="16"/>
        <end position="112"/>
    </location>
</feature>
<name>A0ABQ3BW84_9FLAO</name>
<protein>
    <recommendedName>
        <fullName evidence="2">HPt domain-containing protein</fullName>
    </recommendedName>
</protein>
<dbReference type="RefSeq" id="WP_027884680.1">
    <property type="nucleotide sequence ID" value="NZ_BMWY01000005.1"/>
</dbReference>
<evidence type="ECO:0000313" key="4">
    <source>
        <dbReference type="Proteomes" id="UP000615593"/>
    </source>
</evidence>
<organism evidence="3 4">
    <name type="scientific">Mesonia mobilis</name>
    <dbReference type="NCBI Taxonomy" id="369791"/>
    <lineage>
        <taxon>Bacteria</taxon>
        <taxon>Pseudomonadati</taxon>
        <taxon>Bacteroidota</taxon>
        <taxon>Flavobacteriia</taxon>
        <taxon>Flavobacteriales</taxon>
        <taxon>Flavobacteriaceae</taxon>
        <taxon>Mesonia</taxon>
    </lineage>
</organism>
<sequence length="112" mass="12915">MKSYNLDELKIMADGDEEFLQEMLKTFIQELPEDIKAMNDAIENGNATLTYQIAHKMKPNLQIFGLNLSDQVKMLEQWSKSNLSQAEILPYANQITETVNVVCQEIKQDYNL</sequence>
<dbReference type="InterPro" id="IPR008207">
    <property type="entry name" value="Sig_transdc_His_kin_Hpt_dom"/>
</dbReference>
<evidence type="ECO:0000256" key="1">
    <source>
        <dbReference type="PROSITE-ProRule" id="PRU00110"/>
    </source>
</evidence>
<keyword evidence="1" id="KW-0597">Phosphoprotein</keyword>
<reference evidence="4" key="1">
    <citation type="journal article" date="2019" name="Int. J. Syst. Evol. Microbiol.">
        <title>The Global Catalogue of Microorganisms (GCM) 10K type strain sequencing project: providing services to taxonomists for standard genome sequencing and annotation.</title>
        <authorList>
            <consortium name="The Broad Institute Genomics Platform"/>
            <consortium name="The Broad Institute Genome Sequencing Center for Infectious Disease"/>
            <person name="Wu L."/>
            <person name="Ma J."/>
        </authorList>
    </citation>
    <scope>NUCLEOTIDE SEQUENCE [LARGE SCALE GENOMIC DNA]</scope>
    <source>
        <strain evidence="4">KCTC 12708</strain>
    </source>
</reference>
<gene>
    <name evidence="3" type="ORF">GCM10008088_21480</name>
</gene>
<dbReference type="GeneID" id="94369811"/>